<name>A0A6I6MIL0_9CAUL</name>
<dbReference type="AlphaFoldDB" id="A0A6I6MIL0"/>
<dbReference type="Proteomes" id="UP000431269">
    <property type="component" value="Chromosome"/>
</dbReference>
<gene>
    <name evidence="1" type="ORF">DSM104635_00383</name>
</gene>
<dbReference type="EMBL" id="CP047045">
    <property type="protein sequence ID" value="QGZ93571.1"/>
    <property type="molecule type" value="Genomic_DNA"/>
</dbReference>
<keyword evidence="2" id="KW-1185">Reference proteome</keyword>
<accession>A0A6I6MIL0</accession>
<sequence length="168" mass="19140">MRWLYRQSYFGPDRRSNRFQVRFFERRHEDDSGTRASLMTSLKKLAAQGLRWVDHFNYFGPDRRGDAFSYFFLERRRHAHVGTPPPLHAALRQLRVRVLEVDNEDARKALRERITATAILADAQGRADIGDLLTELASKLDDGAQGLAAVVQSELLRAAAMLGDIAQS</sequence>
<evidence type="ECO:0000313" key="2">
    <source>
        <dbReference type="Proteomes" id="UP000431269"/>
    </source>
</evidence>
<evidence type="ECO:0000313" key="1">
    <source>
        <dbReference type="EMBL" id="QGZ93571.1"/>
    </source>
</evidence>
<reference evidence="2" key="1">
    <citation type="submission" date="2019-12" db="EMBL/GenBank/DDBJ databases">
        <title>Complete genome of Terracaulis silvestris 0127_4.</title>
        <authorList>
            <person name="Vieira S."/>
            <person name="Riedel T."/>
            <person name="Sproer C."/>
            <person name="Pascual J."/>
            <person name="Boedeker C."/>
            <person name="Overmann J."/>
        </authorList>
    </citation>
    <scope>NUCLEOTIDE SEQUENCE [LARGE SCALE GENOMIC DNA]</scope>
    <source>
        <strain evidence="2">0127_4</strain>
    </source>
</reference>
<proteinExistence type="predicted"/>
<organism evidence="1 2">
    <name type="scientific">Terricaulis silvestris</name>
    <dbReference type="NCBI Taxonomy" id="2686094"/>
    <lineage>
        <taxon>Bacteria</taxon>
        <taxon>Pseudomonadati</taxon>
        <taxon>Pseudomonadota</taxon>
        <taxon>Alphaproteobacteria</taxon>
        <taxon>Caulobacterales</taxon>
        <taxon>Caulobacteraceae</taxon>
        <taxon>Terricaulis</taxon>
    </lineage>
</organism>
<protein>
    <submittedName>
        <fullName evidence="1">Uncharacterized protein</fullName>
    </submittedName>
</protein>
<dbReference type="RefSeq" id="WP_158764571.1">
    <property type="nucleotide sequence ID" value="NZ_CP047045.1"/>
</dbReference>
<dbReference type="KEGG" id="tsv:DSM104635_00383"/>